<organism evidence="3 4">
    <name type="scientific">Bordetella genomosp. 12</name>
    <dbReference type="NCBI Taxonomy" id="463035"/>
    <lineage>
        <taxon>Bacteria</taxon>
        <taxon>Pseudomonadati</taxon>
        <taxon>Pseudomonadota</taxon>
        <taxon>Betaproteobacteria</taxon>
        <taxon>Burkholderiales</taxon>
        <taxon>Alcaligenaceae</taxon>
        <taxon>Bordetella</taxon>
    </lineage>
</organism>
<feature type="chain" id="PRO_5012989434" description="DUF4148 domain-containing protein" evidence="2">
    <location>
        <begin position="22"/>
        <end position="109"/>
    </location>
</feature>
<feature type="compositionally biased region" description="Low complexity" evidence="1">
    <location>
        <begin position="37"/>
        <end position="49"/>
    </location>
</feature>
<protein>
    <recommendedName>
        <fullName evidence="5">DUF4148 domain-containing protein</fullName>
    </recommendedName>
</protein>
<comment type="caution">
    <text evidence="3">The sequence shown here is derived from an EMBL/GenBank/DDBJ whole genome shotgun (WGS) entry which is preliminary data.</text>
</comment>
<sequence length="109" mass="11673">MKTLTSALLMSMAMLSAGAYASQNVEPNNVPFQGVYGQQQQGKSSAQVQDELAHAKATGQYTFGENDYPPAVATVTSGKTRQQVKDELAQAKANGDYTFGELDYPPHAN</sequence>
<evidence type="ECO:0000256" key="2">
    <source>
        <dbReference type="SAM" id="SignalP"/>
    </source>
</evidence>
<keyword evidence="2" id="KW-0732">Signal</keyword>
<dbReference type="AlphaFoldDB" id="A0A261VL84"/>
<evidence type="ECO:0000313" key="4">
    <source>
        <dbReference type="Proteomes" id="UP000216429"/>
    </source>
</evidence>
<accession>A0A261VL84</accession>
<dbReference type="InterPro" id="IPR025421">
    <property type="entry name" value="DUF4148"/>
</dbReference>
<evidence type="ECO:0000313" key="3">
    <source>
        <dbReference type="EMBL" id="OZI74896.1"/>
    </source>
</evidence>
<dbReference type="OrthoDB" id="8636813at2"/>
<evidence type="ECO:0000256" key="1">
    <source>
        <dbReference type="SAM" id="MobiDB-lite"/>
    </source>
</evidence>
<gene>
    <name evidence="3" type="ORF">CAL22_10715</name>
</gene>
<evidence type="ECO:0008006" key="5">
    <source>
        <dbReference type="Google" id="ProtNLM"/>
    </source>
</evidence>
<dbReference type="Proteomes" id="UP000216429">
    <property type="component" value="Unassembled WGS sequence"/>
</dbReference>
<proteinExistence type="predicted"/>
<dbReference type="EMBL" id="NEVU01000002">
    <property type="protein sequence ID" value="OZI74896.1"/>
    <property type="molecule type" value="Genomic_DNA"/>
</dbReference>
<keyword evidence="4" id="KW-1185">Reference proteome</keyword>
<feature type="signal peptide" evidence="2">
    <location>
        <begin position="1"/>
        <end position="21"/>
    </location>
</feature>
<dbReference type="Pfam" id="PF13663">
    <property type="entry name" value="DUF4148"/>
    <property type="match status" value="2"/>
</dbReference>
<name>A0A261VL84_9BORD</name>
<reference evidence="4" key="1">
    <citation type="submission" date="2017-05" db="EMBL/GenBank/DDBJ databases">
        <title>Complete and WGS of Bordetella genogroups.</title>
        <authorList>
            <person name="Spilker T."/>
            <person name="Lipuma J."/>
        </authorList>
    </citation>
    <scope>NUCLEOTIDE SEQUENCE [LARGE SCALE GENOMIC DNA]</scope>
    <source>
        <strain evidence="4">AU6712</strain>
    </source>
</reference>
<feature type="region of interest" description="Disordered" evidence="1">
    <location>
        <begin position="32"/>
        <end position="51"/>
    </location>
</feature>
<dbReference type="RefSeq" id="WP_094812956.1">
    <property type="nucleotide sequence ID" value="NZ_NEVU01000002.1"/>
</dbReference>